<reference evidence="2 3" key="1">
    <citation type="submission" date="2021-06" db="EMBL/GenBank/DDBJ databases">
        <authorList>
            <person name="Palmer J.M."/>
        </authorList>
    </citation>
    <scope>NUCLEOTIDE SEQUENCE [LARGE SCALE GENOMIC DNA]</scope>
    <source>
        <strain evidence="2 3">AS_MEX2019</strain>
        <tissue evidence="2">Muscle</tissue>
    </source>
</reference>
<evidence type="ECO:0000313" key="2">
    <source>
        <dbReference type="EMBL" id="MEQ2300671.1"/>
    </source>
</evidence>
<feature type="transmembrane region" description="Helical" evidence="1">
    <location>
        <begin position="7"/>
        <end position="28"/>
    </location>
</feature>
<keyword evidence="1" id="KW-1133">Transmembrane helix</keyword>
<name>A0ABV0Z3P3_9TELE</name>
<sequence length="102" mass="11463">MVLEACWGCYAVSLCMIQLLICLFYFYAPPQELLTCSAHHQPVTVRNLHRHHSQQHICLSQPQPRSEIISFLCSVVQNASEGIIKGEWGDLCQWGSCATPCS</sequence>
<keyword evidence="3" id="KW-1185">Reference proteome</keyword>
<evidence type="ECO:0000256" key="1">
    <source>
        <dbReference type="SAM" id="Phobius"/>
    </source>
</evidence>
<dbReference type="EMBL" id="JAHRIP010050089">
    <property type="protein sequence ID" value="MEQ2300671.1"/>
    <property type="molecule type" value="Genomic_DNA"/>
</dbReference>
<gene>
    <name evidence="2" type="ORF">AMECASPLE_028138</name>
</gene>
<accession>A0ABV0Z3P3</accession>
<dbReference type="Proteomes" id="UP001469553">
    <property type="component" value="Unassembled WGS sequence"/>
</dbReference>
<organism evidence="2 3">
    <name type="scientific">Ameca splendens</name>
    <dbReference type="NCBI Taxonomy" id="208324"/>
    <lineage>
        <taxon>Eukaryota</taxon>
        <taxon>Metazoa</taxon>
        <taxon>Chordata</taxon>
        <taxon>Craniata</taxon>
        <taxon>Vertebrata</taxon>
        <taxon>Euteleostomi</taxon>
        <taxon>Actinopterygii</taxon>
        <taxon>Neopterygii</taxon>
        <taxon>Teleostei</taxon>
        <taxon>Neoteleostei</taxon>
        <taxon>Acanthomorphata</taxon>
        <taxon>Ovalentaria</taxon>
        <taxon>Atherinomorphae</taxon>
        <taxon>Cyprinodontiformes</taxon>
        <taxon>Goodeidae</taxon>
        <taxon>Ameca</taxon>
    </lineage>
</organism>
<evidence type="ECO:0000313" key="3">
    <source>
        <dbReference type="Proteomes" id="UP001469553"/>
    </source>
</evidence>
<comment type="caution">
    <text evidence="2">The sequence shown here is derived from an EMBL/GenBank/DDBJ whole genome shotgun (WGS) entry which is preliminary data.</text>
</comment>
<evidence type="ECO:0008006" key="4">
    <source>
        <dbReference type="Google" id="ProtNLM"/>
    </source>
</evidence>
<keyword evidence="1" id="KW-0812">Transmembrane</keyword>
<keyword evidence="1" id="KW-0472">Membrane</keyword>
<protein>
    <recommendedName>
        <fullName evidence="4">Secreted protein</fullName>
    </recommendedName>
</protein>
<proteinExistence type="predicted"/>